<evidence type="ECO:0000313" key="2">
    <source>
        <dbReference type="Proteomes" id="UP000320314"/>
    </source>
</evidence>
<evidence type="ECO:0000313" key="1">
    <source>
        <dbReference type="EMBL" id="TPW26013.1"/>
    </source>
</evidence>
<comment type="caution">
    <text evidence="1">The sequence shown here is derived from an EMBL/GenBank/DDBJ whole genome shotgun (WGS) entry which is preliminary data.</text>
</comment>
<dbReference type="Proteomes" id="UP000320314">
    <property type="component" value="Unassembled WGS sequence"/>
</dbReference>
<accession>A0A506TVC4</accession>
<gene>
    <name evidence="1" type="ORF">FJU11_16490</name>
</gene>
<name>A0A506TVC4_9HYPH</name>
<dbReference type="RefSeq" id="WP_141168181.1">
    <property type="nucleotide sequence ID" value="NZ_VHLH01000039.1"/>
</dbReference>
<dbReference type="EMBL" id="VHLH01000039">
    <property type="protein sequence ID" value="TPW26013.1"/>
    <property type="molecule type" value="Genomic_DNA"/>
</dbReference>
<dbReference type="OrthoDB" id="8456399at2"/>
<keyword evidence="2" id="KW-1185">Reference proteome</keyword>
<protein>
    <submittedName>
        <fullName evidence="1">Uncharacterized protein</fullName>
    </submittedName>
</protein>
<organism evidence="1 2">
    <name type="scientific">Pararhizobium mangrovi</name>
    <dbReference type="NCBI Taxonomy" id="2590452"/>
    <lineage>
        <taxon>Bacteria</taxon>
        <taxon>Pseudomonadati</taxon>
        <taxon>Pseudomonadota</taxon>
        <taxon>Alphaproteobacteria</taxon>
        <taxon>Hyphomicrobiales</taxon>
        <taxon>Rhizobiaceae</taxon>
        <taxon>Rhizobium/Agrobacterium group</taxon>
        <taxon>Pararhizobium</taxon>
    </lineage>
</organism>
<sequence>MTERFPTDNELQSAWDDYVCMRDEAERTRNLNDGILAGKLWRRFVYLFADPDKVLADNTVVQMPTVGDRQARGRAS</sequence>
<dbReference type="AlphaFoldDB" id="A0A506TVC4"/>
<reference evidence="1 2" key="1">
    <citation type="submission" date="2019-06" db="EMBL/GenBank/DDBJ databases">
        <authorList>
            <person name="Li M."/>
        </authorList>
    </citation>
    <scope>NUCLEOTIDE SEQUENCE [LARGE SCALE GENOMIC DNA]</scope>
    <source>
        <strain evidence="1 2">BGMRC6574</strain>
    </source>
</reference>
<proteinExistence type="predicted"/>